<feature type="compositionally biased region" description="Acidic residues" evidence="4">
    <location>
        <begin position="503"/>
        <end position="523"/>
    </location>
</feature>
<name>A0A428S1B9_9HYPO</name>
<proteinExistence type="predicted"/>
<gene>
    <name evidence="5" type="ORF">CEP52_016684</name>
</gene>
<dbReference type="PANTHER" id="PTHR24126:SF14">
    <property type="entry name" value="ANK_REP_REGION DOMAIN-CONTAINING PROTEIN"/>
    <property type="match status" value="1"/>
</dbReference>
<organism evidence="5 6">
    <name type="scientific">Fusarium oligoseptatum</name>
    <dbReference type="NCBI Taxonomy" id="2604345"/>
    <lineage>
        <taxon>Eukaryota</taxon>
        <taxon>Fungi</taxon>
        <taxon>Dikarya</taxon>
        <taxon>Ascomycota</taxon>
        <taxon>Pezizomycotina</taxon>
        <taxon>Sordariomycetes</taxon>
        <taxon>Hypocreomycetidae</taxon>
        <taxon>Hypocreales</taxon>
        <taxon>Nectriaceae</taxon>
        <taxon>Fusarium</taxon>
        <taxon>Fusarium solani species complex</taxon>
    </lineage>
</organism>
<dbReference type="Pfam" id="PF12796">
    <property type="entry name" value="Ank_2"/>
    <property type="match status" value="3"/>
</dbReference>
<evidence type="ECO:0000256" key="4">
    <source>
        <dbReference type="SAM" id="MobiDB-lite"/>
    </source>
</evidence>
<feature type="repeat" description="ANK" evidence="3">
    <location>
        <begin position="117"/>
        <end position="149"/>
    </location>
</feature>
<dbReference type="SMART" id="SM00248">
    <property type="entry name" value="ANK"/>
    <property type="match status" value="8"/>
</dbReference>
<dbReference type="EMBL" id="NKCK01000375">
    <property type="protein sequence ID" value="RSL83545.1"/>
    <property type="molecule type" value="Genomic_DNA"/>
</dbReference>
<dbReference type="PANTHER" id="PTHR24126">
    <property type="entry name" value="ANKYRIN REPEAT, PH AND SEC7 DOMAIN CONTAINING PROTEIN SECG-RELATED"/>
    <property type="match status" value="1"/>
</dbReference>
<dbReference type="STRING" id="1325735.A0A428S1B9"/>
<evidence type="ECO:0000313" key="5">
    <source>
        <dbReference type="EMBL" id="RSL83545.1"/>
    </source>
</evidence>
<sequence>MAHDFGTVLMMAALWGHADTIKVLLSHENPKADLDVQITPWRRPRSFSALFFAVENRHFDCARLILEAGASLGEFRDPKHILWQFSEPFPERKVPRLLSFMKLCLEHGTCADYSDENKNTALHWLKQYTPVQLVKLLIDSGSKVDSLNSQGLTPLAVATKEGNVAPATKKNVVDGKVYLEMVQMLADAGADLNAPASSPKKNNMASHRSVFRYLVGHPRVDINLSTEFSDAPIIALARRHDMKRVRYLLRHGAVVNAADNEGRRVIHYFAANGDPDLGHKKIRYLVKASADLYTPDNYGRTPLHLVAGAQNSAKFAREILKAAPKDFDINLRDRDGWTPLMYACRFQYADVEMLNLLVKEYGADVWPVSYDGQWSARKLANLVDPLLYGNSLEILEPPEDKRERIGADGVKQVWDHAFHTTTPVDYINTTCESCLLVSRRVLFPHTVTKKSRIHSRVPGSGIYLCRDCPDRILFCFKCFPHRNEVHEAGHNFRLCTFFIDSEDEESEHGGQDDDESDRDDEALIGESGLSDNEETETETDDDDD</sequence>
<evidence type="ECO:0000313" key="6">
    <source>
        <dbReference type="Proteomes" id="UP000287144"/>
    </source>
</evidence>
<dbReference type="Gene3D" id="1.25.40.20">
    <property type="entry name" value="Ankyrin repeat-containing domain"/>
    <property type="match status" value="4"/>
</dbReference>
<keyword evidence="1" id="KW-0677">Repeat</keyword>
<feature type="region of interest" description="Disordered" evidence="4">
    <location>
        <begin position="503"/>
        <end position="544"/>
    </location>
</feature>
<dbReference type="InterPro" id="IPR002110">
    <property type="entry name" value="Ankyrin_rpt"/>
</dbReference>
<feature type="repeat" description="ANK" evidence="3">
    <location>
        <begin position="150"/>
        <end position="197"/>
    </location>
</feature>
<dbReference type="InterPro" id="IPR036770">
    <property type="entry name" value="Ankyrin_rpt-contain_sf"/>
</dbReference>
<comment type="caution">
    <text evidence="5">The sequence shown here is derived from an EMBL/GenBank/DDBJ whole genome shotgun (WGS) entry which is preliminary data.</text>
</comment>
<dbReference type="Proteomes" id="UP000287144">
    <property type="component" value="Unassembled WGS sequence"/>
</dbReference>
<evidence type="ECO:0000256" key="3">
    <source>
        <dbReference type="PROSITE-ProRule" id="PRU00023"/>
    </source>
</evidence>
<feature type="compositionally biased region" description="Acidic residues" evidence="4">
    <location>
        <begin position="531"/>
        <end position="544"/>
    </location>
</feature>
<reference evidence="5 6" key="1">
    <citation type="submission" date="2017-06" db="EMBL/GenBank/DDBJ databases">
        <title>Comparative genomic analysis of Ambrosia Fusariam Clade fungi.</title>
        <authorList>
            <person name="Stajich J.E."/>
            <person name="Carrillo J."/>
            <person name="Kijimoto T."/>
            <person name="Eskalen A."/>
            <person name="O'Donnell K."/>
            <person name="Kasson M."/>
        </authorList>
    </citation>
    <scope>NUCLEOTIDE SEQUENCE [LARGE SCALE GENOMIC DNA]</scope>
    <source>
        <strain evidence="5 6">NRRL62579</strain>
    </source>
</reference>
<protein>
    <submittedName>
        <fullName evidence="5">Uncharacterized protein</fullName>
    </submittedName>
</protein>
<evidence type="ECO:0000256" key="2">
    <source>
        <dbReference type="ARBA" id="ARBA00023043"/>
    </source>
</evidence>
<keyword evidence="6" id="KW-1185">Reference proteome</keyword>
<keyword evidence="2 3" id="KW-0040">ANK repeat</keyword>
<dbReference type="PROSITE" id="PS50088">
    <property type="entry name" value="ANK_REPEAT"/>
    <property type="match status" value="2"/>
</dbReference>
<dbReference type="AlphaFoldDB" id="A0A428S1B9"/>
<dbReference type="Pfam" id="PF13637">
    <property type="entry name" value="Ank_4"/>
    <property type="match status" value="1"/>
</dbReference>
<dbReference type="SUPFAM" id="SSF48403">
    <property type="entry name" value="Ankyrin repeat"/>
    <property type="match status" value="1"/>
</dbReference>
<evidence type="ECO:0000256" key="1">
    <source>
        <dbReference type="ARBA" id="ARBA00022737"/>
    </source>
</evidence>
<accession>A0A428S1B9</accession>